<feature type="transmembrane region" description="Helical" evidence="6">
    <location>
        <begin position="362"/>
        <end position="387"/>
    </location>
</feature>
<dbReference type="PANTHER" id="PTHR23507">
    <property type="entry name" value="ZGC:174356"/>
    <property type="match status" value="1"/>
</dbReference>
<evidence type="ECO:0000256" key="6">
    <source>
        <dbReference type="SAM" id="Phobius"/>
    </source>
</evidence>
<keyword evidence="2 6" id="KW-0812">Transmembrane</keyword>
<evidence type="ECO:0000256" key="5">
    <source>
        <dbReference type="SAM" id="MobiDB-lite"/>
    </source>
</evidence>
<evidence type="ECO:0008006" key="9">
    <source>
        <dbReference type="Google" id="ProtNLM"/>
    </source>
</evidence>
<keyword evidence="3 6" id="KW-1133">Transmembrane helix</keyword>
<feature type="region of interest" description="Disordered" evidence="5">
    <location>
        <begin position="1"/>
        <end position="49"/>
    </location>
</feature>
<dbReference type="Proteomes" id="UP000292702">
    <property type="component" value="Unassembled WGS sequence"/>
</dbReference>
<proteinExistence type="predicted"/>
<evidence type="ECO:0000313" key="7">
    <source>
        <dbReference type="EMBL" id="TCD67076.1"/>
    </source>
</evidence>
<dbReference type="GO" id="GO:0016020">
    <property type="term" value="C:membrane"/>
    <property type="evidence" value="ECO:0007669"/>
    <property type="project" value="UniProtKB-SubCell"/>
</dbReference>
<comment type="caution">
    <text evidence="7">The sequence shown here is derived from an EMBL/GenBank/DDBJ whole genome shotgun (WGS) entry which is preliminary data.</text>
</comment>
<feature type="transmembrane region" description="Helical" evidence="6">
    <location>
        <begin position="199"/>
        <end position="218"/>
    </location>
</feature>
<feature type="transmembrane region" description="Helical" evidence="6">
    <location>
        <begin position="161"/>
        <end position="179"/>
    </location>
</feature>
<feature type="transmembrane region" description="Helical" evidence="6">
    <location>
        <begin position="438"/>
        <end position="458"/>
    </location>
</feature>
<name>A0A4R0RI12_9APHY</name>
<keyword evidence="8" id="KW-1185">Reference proteome</keyword>
<evidence type="ECO:0000256" key="3">
    <source>
        <dbReference type="ARBA" id="ARBA00022989"/>
    </source>
</evidence>
<feature type="transmembrane region" description="Helical" evidence="6">
    <location>
        <begin position="280"/>
        <end position="299"/>
    </location>
</feature>
<dbReference type="AlphaFoldDB" id="A0A4R0RI12"/>
<dbReference type="EMBL" id="RWJN01000111">
    <property type="protein sequence ID" value="TCD67076.1"/>
    <property type="molecule type" value="Genomic_DNA"/>
</dbReference>
<dbReference type="OrthoDB" id="3026777at2759"/>
<feature type="compositionally biased region" description="Polar residues" evidence="5">
    <location>
        <begin position="33"/>
        <end position="49"/>
    </location>
</feature>
<dbReference type="InterPro" id="IPR036259">
    <property type="entry name" value="MFS_trans_sf"/>
</dbReference>
<comment type="subcellular location">
    <subcellularLocation>
        <location evidence="1">Membrane</location>
        <topology evidence="1">Multi-pass membrane protein</topology>
    </subcellularLocation>
</comment>
<keyword evidence="4 6" id="KW-0472">Membrane</keyword>
<feature type="transmembrane region" description="Helical" evidence="6">
    <location>
        <begin position="128"/>
        <end position="149"/>
    </location>
</feature>
<gene>
    <name evidence="7" type="ORF">EIP91_000589</name>
</gene>
<accession>A0A4R0RI12</accession>
<dbReference type="InterPro" id="IPR011701">
    <property type="entry name" value="MFS"/>
</dbReference>
<dbReference type="SUPFAM" id="SSF103473">
    <property type="entry name" value="MFS general substrate transporter"/>
    <property type="match status" value="1"/>
</dbReference>
<feature type="transmembrane region" description="Helical" evidence="6">
    <location>
        <begin position="230"/>
        <end position="253"/>
    </location>
</feature>
<sequence>MPAHTRPTIRTSNIPPDDPYDASYQPTDPIVNANFSPYSPSVTSPSRQRTLSFASVAPPLHPTEDSPLIAPQPSKKPFLRPRPLWLVPFAIAASVVPTHHDGDDDEPDPRAMPSHRCLSDPKVQAGAARIQTIMTTIAGFLSALTTGWWGHFGERYGRTRVLAAATVGLFLTDLTFILVSTPHSIFAAHGHKFLVVSPLIEGALGGWATLQGATSAYVSDCTSDGSRAQIFSRFAGVFYLGFSLGPAIGAYLIRHPLNMPGFPSTASGGIHNGQPTVTSVFYVAAVASFVNLLLVLFVFPESLDKKRAEAAREAAALGLDTIEDDEDADAKPQGFLARFFGPLAIFTPKTIQMPDGRHRSDWTLTILGLSLFGYLLSTGVFQIKYLYAGHVYAWGAEQLSYYISFVGLIRAVHLLFVMPCASHMAKLSIARTRTFRDVILILVGATCMHLASSFFGFLPEQFTGDIIVSTHINQHEAEPIIDEIPLVAGPPVVKIPKVIQEAHPKQDAAPPPPPPSSSDALDLSFYLPETTIDSHAPGWTLFTNLYMSNGTLFIVSSQPASTFPSINFITSTGLAAENTPENKTLQHVCPPPKT</sequence>
<dbReference type="Gene3D" id="1.20.1250.20">
    <property type="entry name" value="MFS general substrate transporter like domains"/>
    <property type="match status" value="1"/>
</dbReference>
<reference evidence="7 8" key="1">
    <citation type="submission" date="2018-11" db="EMBL/GenBank/DDBJ databases">
        <title>Genome assembly of Steccherinum ochraceum LE-BIN_3174, the white-rot fungus of the Steccherinaceae family (The Residual Polyporoid clade, Polyporales, Basidiomycota).</title>
        <authorList>
            <person name="Fedorova T.V."/>
            <person name="Glazunova O.A."/>
            <person name="Landesman E.O."/>
            <person name="Moiseenko K.V."/>
            <person name="Psurtseva N.V."/>
            <person name="Savinova O.S."/>
            <person name="Shakhova N.V."/>
            <person name="Tyazhelova T.V."/>
            <person name="Vasina D.V."/>
        </authorList>
    </citation>
    <scope>NUCLEOTIDE SEQUENCE [LARGE SCALE GENOMIC DNA]</scope>
    <source>
        <strain evidence="7 8">LE-BIN_3174</strain>
    </source>
</reference>
<dbReference type="Pfam" id="PF07690">
    <property type="entry name" value="MFS_1"/>
    <property type="match status" value="1"/>
</dbReference>
<evidence type="ECO:0000256" key="2">
    <source>
        <dbReference type="ARBA" id="ARBA00022692"/>
    </source>
</evidence>
<evidence type="ECO:0000256" key="4">
    <source>
        <dbReference type="ARBA" id="ARBA00023136"/>
    </source>
</evidence>
<dbReference type="GO" id="GO:0022857">
    <property type="term" value="F:transmembrane transporter activity"/>
    <property type="evidence" value="ECO:0007669"/>
    <property type="project" value="InterPro"/>
</dbReference>
<protein>
    <recommendedName>
        <fullName evidence="9">Major facilitator superfamily (MFS) profile domain-containing protein</fullName>
    </recommendedName>
</protein>
<evidence type="ECO:0000256" key="1">
    <source>
        <dbReference type="ARBA" id="ARBA00004141"/>
    </source>
</evidence>
<dbReference type="PANTHER" id="PTHR23507:SF1">
    <property type="entry name" value="FI18259P1-RELATED"/>
    <property type="match status" value="1"/>
</dbReference>
<organism evidence="7 8">
    <name type="scientific">Steccherinum ochraceum</name>
    <dbReference type="NCBI Taxonomy" id="92696"/>
    <lineage>
        <taxon>Eukaryota</taxon>
        <taxon>Fungi</taxon>
        <taxon>Dikarya</taxon>
        <taxon>Basidiomycota</taxon>
        <taxon>Agaricomycotina</taxon>
        <taxon>Agaricomycetes</taxon>
        <taxon>Polyporales</taxon>
        <taxon>Steccherinaceae</taxon>
        <taxon>Steccherinum</taxon>
    </lineage>
</organism>
<feature type="transmembrane region" description="Helical" evidence="6">
    <location>
        <begin position="399"/>
        <end position="417"/>
    </location>
</feature>
<evidence type="ECO:0000313" key="8">
    <source>
        <dbReference type="Proteomes" id="UP000292702"/>
    </source>
</evidence>